<protein>
    <submittedName>
        <fullName evidence="1">Uncharacterized protein</fullName>
    </submittedName>
</protein>
<organism evidence="1">
    <name type="scientific">marine sediment metagenome</name>
    <dbReference type="NCBI Taxonomy" id="412755"/>
    <lineage>
        <taxon>unclassified sequences</taxon>
        <taxon>metagenomes</taxon>
        <taxon>ecological metagenomes</taxon>
    </lineage>
</organism>
<comment type="caution">
    <text evidence="1">The sequence shown here is derived from an EMBL/GenBank/DDBJ whole genome shotgun (WGS) entry which is preliminary data.</text>
</comment>
<name>X1TMX1_9ZZZZ</name>
<accession>X1TMX1</accession>
<dbReference type="AlphaFoldDB" id="X1TMX1"/>
<sequence>VCEGVAKRTLCVQHSETANPLIGEVPSVQAYQGL</sequence>
<evidence type="ECO:0000313" key="1">
    <source>
        <dbReference type="EMBL" id="GAJ06589.1"/>
    </source>
</evidence>
<reference evidence="1" key="1">
    <citation type="journal article" date="2014" name="Front. Microbiol.">
        <title>High frequency of phylogenetically diverse reductive dehalogenase-homologous genes in deep subseafloor sedimentary metagenomes.</title>
        <authorList>
            <person name="Kawai M."/>
            <person name="Futagami T."/>
            <person name="Toyoda A."/>
            <person name="Takaki Y."/>
            <person name="Nishi S."/>
            <person name="Hori S."/>
            <person name="Arai W."/>
            <person name="Tsubouchi T."/>
            <person name="Morono Y."/>
            <person name="Uchiyama I."/>
            <person name="Ito T."/>
            <person name="Fujiyama A."/>
            <person name="Inagaki F."/>
            <person name="Takami H."/>
        </authorList>
    </citation>
    <scope>NUCLEOTIDE SEQUENCE</scope>
    <source>
        <strain evidence="1">Expedition CK06-06</strain>
    </source>
</reference>
<gene>
    <name evidence="1" type="ORF">S12H4_50519</name>
</gene>
<feature type="non-terminal residue" evidence="1">
    <location>
        <position position="1"/>
    </location>
</feature>
<proteinExistence type="predicted"/>
<dbReference type="EMBL" id="BARW01031823">
    <property type="protein sequence ID" value="GAJ06589.1"/>
    <property type="molecule type" value="Genomic_DNA"/>
</dbReference>